<evidence type="ECO:0000313" key="1">
    <source>
        <dbReference type="EnsemblPlants" id="AUR62009595-RA:cds"/>
    </source>
</evidence>
<keyword evidence="2" id="KW-1185">Reference proteome</keyword>
<evidence type="ECO:0000313" key="2">
    <source>
        <dbReference type="Proteomes" id="UP000596660"/>
    </source>
</evidence>
<proteinExistence type="predicted"/>
<name>A0A803LCK6_CHEQI</name>
<dbReference type="EnsemblPlants" id="AUR62009595-RA">
    <property type="protein sequence ID" value="AUR62009595-RA:cds"/>
    <property type="gene ID" value="AUR62009595"/>
</dbReference>
<protein>
    <submittedName>
        <fullName evidence="1">Uncharacterized protein</fullName>
    </submittedName>
</protein>
<dbReference type="AlphaFoldDB" id="A0A803LCK6"/>
<accession>A0A803LCK6</accession>
<sequence>MKWRVGDGESINVWDEAWLPGDSVTVVPTPNLTSLADLVVANLIDKDAGEWNWDVINALFTPEDANLIRSIPLSKRLPTDVRYWWPSNDGIYSTKSGYWLGKLGHIRGWEQHYGADFDVLWRLVWETICHAIFECANVRQIWNPSPFHSLLCDAPMTNFGEMLLWVSTRLNKDELLSFSAMAWAAWSYRNSVIFNNPWSCVVNGTLGFMKLVGEYKKYNAAVSCVRGSGVQSRSSWQVPNVGCVKINTDAAMLAGIGINVNGPKSFKFENKQEKAEEDS</sequence>
<reference evidence="1" key="1">
    <citation type="journal article" date="2017" name="Nature">
        <title>The genome of Chenopodium quinoa.</title>
        <authorList>
            <person name="Jarvis D.E."/>
            <person name="Ho Y.S."/>
            <person name="Lightfoot D.J."/>
            <person name="Schmoeckel S.M."/>
            <person name="Li B."/>
            <person name="Borm T.J.A."/>
            <person name="Ohyanagi H."/>
            <person name="Mineta K."/>
            <person name="Michell C.T."/>
            <person name="Saber N."/>
            <person name="Kharbatia N.M."/>
            <person name="Rupper R.R."/>
            <person name="Sharp A.R."/>
            <person name="Dally N."/>
            <person name="Boughton B.A."/>
            <person name="Woo Y.H."/>
            <person name="Gao G."/>
            <person name="Schijlen E.G.W.M."/>
            <person name="Guo X."/>
            <person name="Momin A.A."/>
            <person name="Negrao S."/>
            <person name="Al-Babili S."/>
            <person name="Gehring C."/>
            <person name="Roessner U."/>
            <person name="Jung C."/>
            <person name="Murphy K."/>
            <person name="Arold S.T."/>
            <person name="Gojobori T."/>
            <person name="van der Linden C.G."/>
            <person name="van Loo E.N."/>
            <person name="Jellen E.N."/>
            <person name="Maughan P.J."/>
            <person name="Tester M."/>
        </authorList>
    </citation>
    <scope>NUCLEOTIDE SEQUENCE [LARGE SCALE GENOMIC DNA]</scope>
    <source>
        <strain evidence="1">cv. PI 614886</strain>
    </source>
</reference>
<reference evidence="1" key="2">
    <citation type="submission" date="2021-03" db="UniProtKB">
        <authorList>
            <consortium name="EnsemblPlants"/>
        </authorList>
    </citation>
    <scope>IDENTIFICATION</scope>
</reference>
<organism evidence="1 2">
    <name type="scientific">Chenopodium quinoa</name>
    <name type="common">Quinoa</name>
    <dbReference type="NCBI Taxonomy" id="63459"/>
    <lineage>
        <taxon>Eukaryota</taxon>
        <taxon>Viridiplantae</taxon>
        <taxon>Streptophyta</taxon>
        <taxon>Embryophyta</taxon>
        <taxon>Tracheophyta</taxon>
        <taxon>Spermatophyta</taxon>
        <taxon>Magnoliopsida</taxon>
        <taxon>eudicotyledons</taxon>
        <taxon>Gunneridae</taxon>
        <taxon>Pentapetalae</taxon>
        <taxon>Caryophyllales</taxon>
        <taxon>Chenopodiaceae</taxon>
        <taxon>Chenopodioideae</taxon>
        <taxon>Atripliceae</taxon>
        <taxon>Chenopodium</taxon>
    </lineage>
</organism>
<dbReference type="Gramene" id="AUR62009595-RA">
    <property type="protein sequence ID" value="AUR62009595-RA:cds"/>
    <property type="gene ID" value="AUR62009595"/>
</dbReference>
<dbReference type="Proteomes" id="UP000596660">
    <property type="component" value="Unplaced"/>
</dbReference>